<feature type="transmembrane region" description="Helical" evidence="2">
    <location>
        <begin position="502"/>
        <end position="520"/>
    </location>
</feature>
<feature type="compositionally biased region" description="Basic and acidic residues" evidence="1">
    <location>
        <begin position="1074"/>
        <end position="1083"/>
    </location>
</feature>
<feature type="compositionally biased region" description="Low complexity" evidence="1">
    <location>
        <begin position="1221"/>
        <end position="1243"/>
    </location>
</feature>
<dbReference type="OMA" id="AYCASLC"/>
<feature type="compositionally biased region" description="Pro residues" evidence="1">
    <location>
        <begin position="1189"/>
        <end position="1199"/>
    </location>
</feature>
<feature type="region of interest" description="Disordered" evidence="1">
    <location>
        <begin position="1632"/>
        <end position="1651"/>
    </location>
</feature>
<evidence type="ECO:0008006" key="5">
    <source>
        <dbReference type="Google" id="ProtNLM"/>
    </source>
</evidence>
<feature type="compositionally biased region" description="Low complexity" evidence="1">
    <location>
        <begin position="1316"/>
        <end position="1327"/>
    </location>
</feature>
<feature type="compositionally biased region" description="Polar residues" evidence="1">
    <location>
        <begin position="1676"/>
        <end position="1698"/>
    </location>
</feature>
<feature type="compositionally biased region" description="Polar residues" evidence="1">
    <location>
        <begin position="709"/>
        <end position="721"/>
    </location>
</feature>
<feature type="compositionally biased region" description="Basic and acidic residues" evidence="1">
    <location>
        <begin position="988"/>
        <end position="1012"/>
    </location>
</feature>
<feature type="compositionally biased region" description="Low complexity" evidence="1">
    <location>
        <begin position="1105"/>
        <end position="1118"/>
    </location>
</feature>
<proteinExistence type="predicted"/>
<feature type="region of interest" description="Disordered" evidence="1">
    <location>
        <begin position="939"/>
        <end position="1404"/>
    </location>
</feature>
<dbReference type="Proteomes" id="UP000037923">
    <property type="component" value="Unassembled WGS sequence"/>
</dbReference>
<feature type="compositionally biased region" description="Low complexity" evidence="1">
    <location>
        <begin position="1374"/>
        <end position="1387"/>
    </location>
</feature>
<organism evidence="3 4">
    <name type="scientific">Leptomonas pyrrhocoris</name>
    <name type="common">Firebug parasite</name>
    <dbReference type="NCBI Taxonomy" id="157538"/>
    <lineage>
        <taxon>Eukaryota</taxon>
        <taxon>Discoba</taxon>
        <taxon>Euglenozoa</taxon>
        <taxon>Kinetoplastea</taxon>
        <taxon>Metakinetoplastina</taxon>
        <taxon>Trypanosomatida</taxon>
        <taxon>Trypanosomatidae</taxon>
        <taxon>Leishmaniinae</taxon>
        <taxon>Leptomonas</taxon>
    </lineage>
</organism>
<feature type="transmembrane region" description="Helical" evidence="2">
    <location>
        <begin position="270"/>
        <end position="291"/>
    </location>
</feature>
<feature type="transmembrane region" description="Helical" evidence="2">
    <location>
        <begin position="446"/>
        <end position="466"/>
    </location>
</feature>
<evidence type="ECO:0000313" key="3">
    <source>
        <dbReference type="EMBL" id="KPA81533.1"/>
    </source>
</evidence>
<name>A0A0M9G3K1_LEPPY</name>
<feature type="transmembrane region" description="Helical" evidence="2">
    <location>
        <begin position="312"/>
        <end position="334"/>
    </location>
</feature>
<comment type="caution">
    <text evidence="3">The sequence shown here is derived from an EMBL/GenBank/DDBJ whole genome shotgun (WGS) entry which is preliminary data.</text>
</comment>
<protein>
    <recommendedName>
        <fullName evidence="5">Transmembrane protein</fullName>
    </recommendedName>
</protein>
<dbReference type="OrthoDB" id="267767at2759"/>
<evidence type="ECO:0000256" key="1">
    <source>
        <dbReference type="SAM" id="MobiDB-lite"/>
    </source>
</evidence>
<feature type="region of interest" description="Disordered" evidence="1">
    <location>
        <begin position="687"/>
        <end position="854"/>
    </location>
</feature>
<keyword evidence="2" id="KW-0472">Membrane</keyword>
<feature type="transmembrane region" description="Helical" evidence="2">
    <location>
        <begin position="478"/>
        <end position="496"/>
    </location>
</feature>
<feature type="region of interest" description="Disordered" evidence="1">
    <location>
        <begin position="1561"/>
        <end position="1587"/>
    </location>
</feature>
<feature type="compositionally biased region" description="Low complexity" evidence="1">
    <location>
        <begin position="1149"/>
        <end position="1170"/>
    </location>
</feature>
<feature type="compositionally biased region" description="Low complexity" evidence="1">
    <location>
        <begin position="1267"/>
        <end position="1300"/>
    </location>
</feature>
<accession>A0A0M9G3K1</accession>
<feature type="compositionally biased region" description="Basic residues" evidence="1">
    <location>
        <begin position="1"/>
        <end position="13"/>
    </location>
</feature>
<feature type="region of interest" description="Disordered" evidence="1">
    <location>
        <begin position="1421"/>
        <end position="1442"/>
    </location>
</feature>
<gene>
    <name evidence="3" type="ORF">ABB37_03878</name>
</gene>
<feature type="region of interest" description="Disordered" evidence="1">
    <location>
        <begin position="1676"/>
        <end position="1719"/>
    </location>
</feature>
<feature type="transmembrane region" description="Helical" evidence="2">
    <location>
        <begin position="419"/>
        <end position="440"/>
    </location>
</feature>
<feature type="compositionally biased region" description="Low complexity" evidence="1">
    <location>
        <begin position="1636"/>
        <end position="1651"/>
    </location>
</feature>
<dbReference type="RefSeq" id="XP_015659972.1">
    <property type="nucleotide sequence ID" value="XM_015801352.1"/>
</dbReference>
<reference evidence="3 4" key="1">
    <citation type="submission" date="2015-07" db="EMBL/GenBank/DDBJ databases">
        <title>High-quality genome of monoxenous trypanosomatid Leptomonas pyrrhocoris.</title>
        <authorList>
            <person name="Flegontov P."/>
            <person name="Butenko A."/>
            <person name="Firsov S."/>
            <person name="Vlcek C."/>
            <person name="Logacheva M.D."/>
            <person name="Field M."/>
            <person name="Filatov D."/>
            <person name="Flegontova O."/>
            <person name="Gerasimov E."/>
            <person name="Jackson A.P."/>
            <person name="Kelly S."/>
            <person name="Opperdoes F."/>
            <person name="O'Reilly A."/>
            <person name="Votypka J."/>
            <person name="Yurchenko V."/>
            <person name="Lukes J."/>
        </authorList>
    </citation>
    <scope>NUCLEOTIDE SEQUENCE [LARGE SCALE GENOMIC DNA]</scope>
    <source>
        <strain evidence="3">H10</strain>
    </source>
</reference>
<keyword evidence="2" id="KW-1133">Transmembrane helix</keyword>
<keyword evidence="2" id="KW-0812">Transmembrane</keyword>
<dbReference type="GeneID" id="26904169"/>
<feature type="compositionally biased region" description="Low complexity" evidence="1">
    <location>
        <begin position="767"/>
        <end position="778"/>
    </location>
</feature>
<feature type="compositionally biased region" description="Basic and acidic residues" evidence="1">
    <location>
        <begin position="1301"/>
        <end position="1314"/>
    </location>
</feature>
<dbReference type="VEuPathDB" id="TriTrypDB:LpyrH10_06_2480"/>
<feature type="transmembrane region" description="Helical" evidence="2">
    <location>
        <begin position="101"/>
        <end position="121"/>
    </location>
</feature>
<feature type="region of interest" description="Disordered" evidence="1">
    <location>
        <begin position="1"/>
        <end position="24"/>
    </location>
</feature>
<dbReference type="EMBL" id="LGTL01000006">
    <property type="protein sequence ID" value="KPA81533.1"/>
    <property type="molecule type" value="Genomic_DNA"/>
</dbReference>
<feature type="region of interest" description="Disordered" evidence="1">
    <location>
        <begin position="1481"/>
        <end position="1508"/>
    </location>
</feature>
<feature type="compositionally biased region" description="Low complexity" evidence="1">
    <location>
        <begin position="746"/>
        <end position="758"/>
    </location>
</feature>
<keyword evidence="4" id="KW-1185">Reference proteome</keyword>
<feature type="compositionally biased region" description="Polar residues" evidence="1">
    <location>
        <begin position="1481"/>
        <end position="1492"/>
    </location>
</feature>
<sequence>MGRGARHITHHRSSSTDEGMSESTVAHFDAPAQQTLTHTGEGNQVSLTSNSEWRASRALWKSVEACVTDICYTIEDRFILPQSIDSVPLFHSEEEEDHMSVAALIGHFMSISTLLAFMAYLRRLSNLMNGASPVMGEILFCVSHLSQVTQEQLGWSLFCSGFLSTSEFDVSGADGSGAGVANGGAGAGTNGVGSNAAGSQGVRRQALGGAAMGRVGGGGGANSNLGGRAGGGAAGYAGYSGSNVMRYLLGRKPGSVQRQESLRSYSCRSFYSPAAFLVEQACWFIVLIFALDTVPLQRLAVASFFGNAVGWVPVYSAGTLAALACALLFVFMYWIPSYEVDDAVLSVLLLRTPLHHIMSAYCASLCVTLLFAESMLLDDLRRTFVEIVFSLPQRVLRMSGSHPVVAQGLRVCGEVQRSYFYFVDFYFFLGMMLWFALVLLETAAGISILGITSLLLTVPWLVGGGWTIAPGRALKETVVCVGFYAVTAVTLAAVVPSRGIPFLSNAVQAAAILLFMVARCEHKQPNGCAYVLIWIVMLAVYLYEKTGSTREASGSVVWGPNETTSRVNFAGAAQVALQDHMDPEIEAATIVRMLCTTLWQLLSRGLSEEGTQVLHFNVVVLGSMLLLSTSVRAVAVEGIDFSPASPTACATATTATAASATSTAGPISSASSQAVAATVIPASAPATTTAAPMNSAGRSKNGASAAHGTKTSPGVTKSLSKSGPPDSPQSANGRIADSSDAARPGTADTCAETTTPAEAVEEDSTGSEESTTTASVEENAVEPEKGTAAVAVGPTRTADREEEKSAPAGAPDVVAVEGEIEEEETAKEEGPAVSNRAEAESAETAAEEEPQVDMRAVAEVTKAVARTIGVSPTVQQQRVLSPLLSPKSPKGAAEVRSLGVATPVQTEVREVAVATTECDSEEKLAVKVLAEVNGVLENASLATPVSQSNESTSSPTNPDSGQSTTRTESKTSLSSFTTVEKKKGRHQRDRERKALQRERLKESLRLEAEASRQAETSPVAVATAKLPVVGPAKAPATVVSAKAPAPPLPRSQTEGFQKSGAAAAETTKLAVPSKTEKKSETPRASRASQPEATKPPAAMNGSFKATSTAAGSSNASGSNERKKDNSPAAVRAAQDKKQENTEFASGKNKTAASPTAAVAAAAAAAPTTSKETAKGSVPAADGSRKTPKSSPPVVPFPLPKPRHEQAAAAKAAPVPTSVKRSSSAAATAAATPAAAPTTSLTAAEKLRRSATSSILSGKEAHSETSSAATPALQTPATPKTFTTAASTSTTANNAAVNTAAAKKEPPQKARREVRQTSSTSVVDAASANPQKATGVAPQKPSITQGKELPTGKKDAPSHAVTKAAGQVEQTKTTSPASASKQPSQSAAVKTQPAVAAEDPDESYDLNRVLNFLKLKSMYVEDEDGEGGGSDDSNRGGYHGETFFKAESPTAKEAEDACFSTVPAQATPGSVTTSIGPFSTVPQPSEHVTSLHNTPRRLVPRSQSPSDWAVKTGEGIYGDVANDSLSPGNPALPGGSFHVFSTHPQGAAAAAAAAATTNTSFTSAQQTLLPPPPQLQQQQQQRLASPNTTATVQGNRFLHPTQVPEREGVFATMTAQPMHAKTATPPAVYYQMPQQTSPSPVAAGQAQQQQSSPFSMAMMTRGVAAHSFPEMTLMNTQQRSPYTSDNSSDGRNSNANCNSMLYAPVGGTPLQGSNGGGADRQQTVFSRLRAVPDSRGAMNEPMVMSPSAAQGNGTHILPGQPSRGSGPGPNMAQPMMMMMANSGGQMSLFPVVYSQPVYVMDSNGMMRAAQVMSQPQMQPHPQQQQQLVYQANMTPSGAVQRQPNVVAYQTTPQTTYSPSPPSWQPY</sequence>
<feature type="compositionally biased region" description="Polar residues" evidence="1">
    <location>
        <begin position="940"/>
        <end position="978"/>
    </location>
</feature>
<feature type="transmembrane region" description="Helical" evidence="2">
    <location>
        <begin position="527"/>
        <end position="543"/>
    </location>
</feature>
<evidence type="ECO:0000313" key="4">
    <source>
        <dbReference type="Proteomes" id="UP000037923"/>
    </source>
</evidence>
<evidence type="ECO:0000256" key="2">
    <source>
        <dbReference type="SAM" id="Phobius"/>
    </source>
</evidence>